<dbReference type="GO" id="GO:0016020">
    <property type="term" value="C:membrane"/>
    <property type="evidence" value="ECO:0007669"/>
    <property type="project" value="UniProtKB-SubCell"/>
</dbReference>
<dbReference type="EMBL" id="HBHW01025942">
    <property type="protein sequence ID" value="CAE0052179.1"/>
    <property type="molecule type" value="Transcribed_RNA"/>
</dbReference>
<evidence type="ECO:0000256" key="1">
    <source>
        <dbReference type="ARBA" id="ARBA00004141"/>
    </source>
</evidence>
<feature type="transmembrane region" description="Helical" evidence="7">
    <location>
        <begin position="350"/>
        <end position="378"/>
    </location>
</feature>
<evidence type="ECO:0000313" key="10">
    <source>
        <dbReference type="EMBL" id="CAE0052182.1"/>
    </source>
</evidence>
<dbReference type="InterPro" id="IPR044770">
    <property type="entry name" value="MFS_spinster-like"/>
</dbReference>
<dbReference type="InterPro" id="IPR011701">
    <property type="entry name" value="MFS"/>
</dbReference>
<feature type="transmembrane region" description="Helical" evidence="7">
    <location>
        <begin position="249"/>
        <end position="271"/>
    </location>
</feature>
<feature type="transmembrane region" description="Helical" evidence="7">
    <location>
        <begin position="108"/>
        <end position="128"/>
    </location>
</feature>
<dbReference type="PANTHER" id="PTHR23505:SF79">
    <property type="entry name" value="PROTEIN SPINSTER"/>
    <property type="match status" value="1"/>
</dbReference>
<feature type="transmembrane region" description="Helical" evidence="7">
    <location>
        <begin position="291"/>
        <end position="311"/>
    </location>
</feature>
<feature type="transmembrane region" description="Helical" evidence="7">
    <location>
        <begin position="167"/>
        <end position="189"/>
    </location>
</feature>
<evidence type="ECO:0000259" key="8">
    <source>
        <dbReference type="PROSITE" id="PS50850"/>
    </source>
</evidence>
<feature type="domain" description="Major facilitator superfamily (MFS) profile" evidence="8">
    <location>
        <begin position="38"/>
        <end position="450"/>
    </location>
</feature>
<evidence type="ECO:0000256" key="7">
    <source>
        <dbReference type="SAM" id="Phobius"/>
    </source>
</evidence>
<evidence type="ECO:0000256" key="4">
    <source>
        <dbReference type="ARBA" id="ARBA00022989"/>
    </source>
</evidence>
<name>A0A7S2ZVI9_9RHOD</name>
<dbReference type="PROSITE" id="PS50850">
    <property type="entry name" value="MFS"/>
    <property type="match status" value="1"/>
</dbReference>
<evidence type="ECO:0000256" key="2">
    <source>
        <dbReference type="ARBA" id="ARBA00022448"/>
    </source>
</evidence>
<evidence type="ECO:0000256" key="3">
    <source>
        <dbReference type="ARBA" id="ARBA00022692"/>
    </source>
</evidence>
<dbReference type="Pfam" id="PF07690">
    <property type="entry name" value="MFS_1"/>
    <property type="match status" value="1"/>
</dbReference>
<dbReference type="GO" id="GO:0022857">
    <property type="term" value="F:transmembrane transporter activity"/>
    <property type="evidence" value="ECO:0007669"/>
    <property type="project" value="InterPro"/>
</dbReference>
<feature type="transmembrane region" description="Helical" evidence="7">
    <location>
        <begin position="421"/>
        <end position="443"/>
    </location>
</feature>
<proteinExistence type="inferred from homology"/>
<dbReference type="Gene3D" id="1.20.1250.20">
    <property type="entry name" value="MFS general substrate transporter like domains"/>
    <property type="match status" value="1"/>
</dbReference>
<evidence type="ECO:0000256" key="6">
    <source>
        <dbReference type="ARBA" id="ARBA00024338"/>
    </source>
</evidence>
<comment type="subcellular location">
    <subcellularLocation>
        <location evidence="1">Membrane</location>
        <topology evidence="1">Multi-pass membrane protein</topology>
    </subcellularLocation>
</comment>
<evidence type="ECO:0000313" key="11">
    <source>
        <dbReference type="EMBL" id="CAE0052184.1"/>
    </source>
</evidence>
<keyword evidence="5 7" id="KW-0472">Membrane</keyword>
<gene>
    <name evidence="9" type="ORF">RMAR00112_LOCUS20179</name>
    <name evidence="10" type="ORF">RMAR00112_LOCUS20182</name>
    <name evidence="11" type="ORF">RMAR00112_LOCUS20184</name>
</gene>
<sequence>MYNEIVYASDEESVEFEPTEAEAHGGVGGRSKWRIWCTSVLLILLTFWVFSDQSLLAPNLTAIAREFGMTDQERDWKLGGIQSMLFFVVGGPASLLAGYLADILERRILLIMVFTIMGGVPCVCTYFVKNFAQILATRTFSGFSLGGALPILFSLAGDLYPSSHRTYVSGVFALVSGAGQGVGLLIAGVTADKHGWRLVFLIVGIPMIVVAIAVCVFVPEPVKGAADGHLQSRTGQEGRERSRAPSLSVFRVLTNNLIYAQATLGCLPWGVTFAFMTDYLAQDAGLGTVKATTVATSFSVGYSIGVLLNSMIGQKLQNWRPSLIGLMIGSLTIAGVFPTIFIVHSDAGHLPLWILQAMACIGACLLSAPGSILPSILINANEPSSRGSAAAVFNLFNDVGKGLGPIFGSLIIELTGSRKSALMWCFSAWLPCGLILLGLIYSYPRDWETAKMEKGAIELLDHGA</sequence>
<protein>
    <recommendedName>
        <fullName evidence="8">Major facilitator superfamily (MFS) profile domain-containing protein</fullName>
    </recommendedName>
</protein>
<dbReference type="PANTHER" id="PTHR23505">
    <property type="entry name" value="SPINSTER"/>
    <property type="match status" value="1"/>
</dbReference>
<evidence type="ECO:0000313" key="9">
    <source>
        <dbReference type="EMBL" id="CAE0052179.1"/>
    </source>
</evidence>
<evidence type="ECO:0000256" key="5">
    <source>
        <dbReference type="ARBA" id="ARBA00023136"/>
    </source>
</evidence>
<keyword evidence="2" id="KW-0813">Transport</keyword>
<dbReference type="InterPro" id="IPR036259">
    <property type="entry name" value="MFS_trans_sf"/>
</dbReference>
<dbReference type="SUPFAM" id="SSF103473">
    <property type="entry name" value="MFS general substrate transporter"/>
    <property type="match status" value="1"/>
</dbReference>
<comment type="similarity">
    <text evidence="6">Belongs to the major facilitator superfamily. Spinster (TC 2.A.1.49) family.</text>
</comment>
<feature type="transmembrane region" description="Helical" evidence="7">
    <location>
        <begin position="33"/>
        <end position="50"/>
    </location>
</feature>
<feature type="transmembrane region" description="Helical" evidence="7">
    <location>
        <begin position="81"/>
        <end position="101"/>
    </location>
</feature>
<feature type="transmembrane region" description="Helical" evidence="7">
    <location>
        <begin position="195"/>
        <end position="218"/>
    </location>
</feature>
<feature type="transmembrane region" description="Helical" evidence="7">
    <location>
        <begin position="323"/>
        <end position="344"/>
    </location>
</feature>
<dbReference type="InterPro" id="IPR020846">
    <property type="entry name" value="MFS_dom"/>
</dbReference>
<organism evidence="9">
    <name type="scientific">Rhodosorus marinus</name>
    <dbReference type="NCBI Taxonomy" id="101924"/>
    <lineage>
        <taxon>Eukaryota</taxon>
        <taxon>Rhodophyta</taxon>
        <taxon>Stylonematophyceae</taxon>
        <taxon>Stylonematales</taxon>
        <taxon>Stylonemataceae</taxon>
        <taxon>Rhodosorus</taxon>
    </lineage>
</organism>
<feature type="transmembrane region" description="Helical" evidence="7">
    <location>
        <begin position="140"/>
        <end position="160"/>
    </location>
</feature>
<keyword evidence="3 7" id="KW-0812">Transmembrane</keyword>
<dbReference type="EMBL" id="HBHW01025945">
    <property type="protein sequence ID" value="CAE0052182.1"/>
    <property type="molecule type" value="Transcribed_RNA"/>
</dbReference>
<accession>A0A7S2ZVI9</accession>
<dbReference type="AlphaFoldDB" id="A0A7S2ZVI9"/>
<keyword evidence="4 7" id="KW-1133">Transmembrane helix</keyword>
<dbReference type="EMBL" id="HBHW01025947">
    <property type="protein sequence ID" value="CAE0052184.1"/>
    <property type="molecule type" value="Transcribed_RNA"/>
</dbReference>
<reference evidence="9" key="1">
    <citation type="submission" date="2021-01" db="EMBL/GenBank/DDBJ databases">
        <authorList>
            <person name="Corre E."/>
            <person name="Pelletier E."/>
            <person name="Niang G."/>
            <person name="Scheremetjew M."/>
            <person name="Finn R."/>
            <person name="Kale V."/>
            <person name="Holt S."/>
            <person name="Cochrane G."/>
            <person name="Meng A."/>
            <person name="Brown T."/>
            <person name="Cohen L."/>
        </authorList>
    </citation>
    <scope>NUCLEOTIDE SEQUENCE</scope>
    <source>
        <strain evidence="9">CCMP 769</strain>
    </source>
</reference>